<evidence type="ECO:0000256" key="6">
    <source>
        <dbReference type="ARBA" id="ARBA00022660"/>
    </source>
</evidence>
<evidence type="ECO:0000256" key="10">
    <source>
        <dbReference type="ARBA" id="ARBA00022989"/>
    </source>
</evidence>
<feature type="transmembrane region" description="Helical" evidence="16">
    <location>
        <begin position="47"/>
        <end position="68"/>
    </location>
</feature>
<accession>A0A8F2FA06</accession>
<evidence type="ECO:0000256" key="8">
    <source>
        <dbReference type="ARBA" id="ARBA00022967"/>
    </source>
</evidence>
<protein>
    <recommendedName>
        <fullName evidence="4">NADH-ubiquinone oxidoreductase chain 6</fullName>
        <ecNumber evidence="3">7.1.1.2</ecNumber>
    </recommendedName>
    <alternativeName>
        <fullName evidence="14">NADH dehydrogenase subunit 6</fullName>
    </alternativeName>
</protein>
<name>A0A8F2FA06_9ORTH</name>
<evidence type="ECO:0000256" key="4">
    <source>
        <dbReference type="ARBA" id="ARBA00021095"/>
    </source>
</evidence>
<gene>
    <name evidence="17" type="primary">nad6</name>
</gene>
<evidence type="ECO:0000256" key="11">
    <source>
        <dbReference type="ARBA" id="ARBA00023027"/>
    </source>
</evidence>
<keyword evidence="13 16" id="KW-0472">Membrane</keyword>
<keyword evidence="9" id="KW-0249">Electron transport</keyword>
<evidence type="ECO:0000256" key="5">
    <source>
        <dbReference type="ARBA" id="ARBA00022448"/>
    </source>
</evidence>
<reference evidence="17" key="1">
    <citation type="submission" date="2021-05" db="EMBL/GenBank/DDBJ databases">
        <title>The complete chloroplast genome of Saussurella borneensis (Orthoptera: Tetrigoidea) from China and its phylogenetic analysis.</title>
        <authorList>
            <person name="Weian D."/>
            <person name="Rongjiao Z."/>
            <person name="Xiaodong L."/>
            <person name="Lei X."/>
        </authorList>
    </citation>
    <scope>NUCLEOTIDE SEQUENCE</scope>
</reference>
<dbReference type="GO" id="GO:0008137">
    <property type="term" value="F:NADH dehydrogenase (ubiquinone) activity"/>
    <property type="evidence" value="ECO:0007669"/>
    <property type="project" value="UniProtKB-EC"/>
</dbReference>
<evidence type="ECO:0000256" key="1">
    <source>
        <dbReference type="ARBA" id="ARBA00004225"/>
    </source>
</evidence>
<evidence type="ECO:0000256" key="14">
    <source>
        <dbReference type="ARBA" id="ARBA00031019"/>
    </source>
</evidence>
<feature type="transmembrane region" description="Helical" evidence="16">
    <location>
        <begin position="136"/>
        <end position="155"/>
    </location>
</feature>
<evidence type="ECO:0000256" key="16">
    <source>
        <dbReference type="SAM" id="Phobius"/>
    </source>
</evidence>
<dbReference type="EC" id="7.1.1.2" evidence="3"/>
<evidence type="ECO:0000256" key="3">
    <source>
        <dbReference type="ARBA" id="ARBA00012944"/>
    </source>
</evidence>
<geneLocation type="mitochondrion" evidence="17"/>
<evidence type="ECO:0000256" key="12">
    <source>
        <dbReference type="ARBA" id="ARBA00023128"/>
    </source>
</evidence>
<evidence type="ECO:0000313" key="17">
    <source>
        <dbReference type="EMBL" id="QWT71647.1"/>
    </source>
</evidence>
<comment type="subcellular location">
    <subcellularLocation>
        <location evidence="1">Mitochondrion membrane</location>
        <topology evidence="1">Multi-pass membrane protein</topology>
    </subcellularLocation>
</comment>
<organism evidence="17">
    <name type="scientific">Saussurella borneensis</name>
    <dbReference type="NCBI Taxonomy" id="510017"/>
    <lineage>
        <taxon>Eukaryota</taxon>
        <taxon>Metazoa</taxon>
        <taxon>Ecdysozoa</taxon>
        <taxon>Arthropoda</taxon>
        <taxon>Hexapoda</taxon>
        <taxon>Insecta</taxon>
        <taxon>Pterygota</taxon>
        <taxon>Neoptera</taxon>
        <taxon>Polyneoptera</taxon>
        <taxon>Orthoptera</taxon>
        <taxon>Caelifera</taxon>
        <taxon>Acrididea</taxon>
        <taxon>Tetrigoidea</taxon>
        <taxon>Tetrigidae</taxon>
        <taxon>Batrachideinae</taxon>
        <taxon>Saussurella</taxon>
    </lineage>
</organism>
<keyword evidence="10 16" id="KW-1133">Transmembrane helix</keyword>
<proteinExistence type="inferred from homology"/>
<dbReference type="GO" id="GO:0031966">
    <property type="term" value="C:mitochondrial membrane"/>
    <property type="evidence" value="ECO:0007669"/>
    <property type="project" value="UniProtKB-SubCell"/>
</dbReference>
<dbReference type="EMBL" id="MZ169555">
    <property type="protein sequence ID" value="QWT71647.1"/>
    <property type="molecule type" value="Genomic_DNA"/>
</dbReference>
<keyword evidence="11" id="KW-0520">NAD</keyword>
<evidence type="ECO:0000256" key="2">
    <source>
        <dbReference type="ARBA" id="ARBA00005698"/>
    </source>
</evidence>
<sequence>MKTLYMLSMMMNSMFTTTKQPMIMVMIILTQTIIIAIKTGMESESFWFSYMLVIIFIGGMMVMFIYITSITPNEMNSTNLMLTLTSMLLFSAIALITMMKTNHMSNLETNTMSIEMISNEYSTILKPLFNEPMNKISLMMMIYLFIAMIAVTKITDLKSGPLRKKN</sequence>
<evidence type="ECO:0000256" key="15">
    <source>
        <dbReference type="ARBA" id="ARBA00049551"/>
    </source>
</evidence>
<keyword evidence="8" id="KW-1278">Translocase</keyword>
<evidence type="ECO:0000256" key="7">
    <source>
        <dbReference type="ARBA" id="ARBA00022692"/>
    </source>
</evidence>
<keyword evidence="12 17" id="KW-0496">Mitochondrion</keyword>
<dbReference type="AlphaFoldDB" id="A0A8F2FA06"/>
<keyword evidence="6" id="KW-0679">Respiratory chain</keyword>
<keyword evidence="7 16" id="KW-0812">Transmembrane</keyword>
<comment type="catalytic activity">
    <reaction evidence="15">
        <text>a ubiquinone + NADH + 5 H(+)(in) = a ubiquinol + NAD(+) + 4 H(+)(out)</text>
        <dbReference type="Rhea" id="RHEA:29091"/>
        <dbReference type="Rhea" id="RHEA-COMP:9565"/>
        <dbReference type="Rhea" id="RHEA-COMP:9566"/>
        <dbReference type="ChEBI" id="CHEBI:15378"/>
        <dbReference type="ChEBI" id="CHEBI:16389"/>
        <dbReference type="ChEBI" id="CHEBI:17976"/>
        <dbReference type="ChEBI" id="CHEBI:57540"/>
        <dbReference type="ChEBI" id="CHEBI:57945"/>
        <dbReference type="EC" id="7.1.1.2"/>
    </reaction>
</comment>
<evidence type="ECO:0000256" key="9">
    <source>
        <dbReference type="ARBA" id="ARBA00022982"/>
    </source>
</evidence>
<feature type="transmembrane region" description="Helical" evidence="16">
    <location>
        <begin position="21"/>
        <end position="41"/>
    </location>
</feature>
<dbReference type="PANTHER" id="PTHR11435">
    <property type="entry name" value="NADH UBIQUINONE OXIDOREDUCTASE SUBUNIT ND6"/>
    <property type="match status" value="1"/>
</dbReference>
<keyword evidence="5" id="KW-0813">Transport</keyword>
<evidence type="ECO:0000256" key="13">
    <source>
        <dbReference type="ARBA" id="ARBA00023136"/>
    </source>
</evidence>
<dbReference type="InterPro" id="IPR050269">
    <property type="entry name" value="ComplexI_Subunit6"/>
</dbReference>
<dbReference type="PANTHER" id="PTHR11435:SF1">
    <property type="entry name" value="NADH-UBIQUINONE OXIDOREDUCTASE CHAIN 6"/>
    <property type="match status" value="1"/>
</dbReference>
<feature type="transmembrane region" description="Helical" evidence="16">
    <location>
        <begin position="80"/>
        <end position="99"/>
    </location>
</feature>
<comment type="similarity">
    <text evidence="2">Belongs to the complex I subunit 6 family.</text>
</comment>